<dbReference type="RefSeq" id="WP_013772789.1">
    <property type="nucleotide sequence ID" value="NC_015514.1"/>
</dbReference>
<feature type="domain" description="FAD-binding PCMH-type" evidence="6">
    <location>
        <begin position="34"/>
        <end position="204"/>
    </location>
</feature>
<dbReference type="Gene3D" id="3.30.43.10">
    <property type="entry name" value="Uridine Diphospho-n-acetylenolpyruvylglucosamine Reductase, domain 2"/>
    <property type="match status" value="1"/>
</dbReference>
<gene>
    <name evidence="7" type="ordered locus">Celf_3659</name>
</gene>
<evidence type="ECO:0000259" key="6">
    <source>
        <dbReference type="PROSITE" id="PS51387"/>
    </source>
</evidence>
<dbReference type="KEGG" id="cfi:Celf_3659"/>
<dbReference type="PROSITE" id="PS51387">
    <property type="entry name" value="FAD_PCMH"/>
    <property type="match status" value="1"/>
</dbReference>
<dbReference type="Gene3D" id="3.30.465.10">
    <property type="match status" value="1"/>
</dbReference>
<dbReference type="SUPFAM" id="SSF56176">
    <property type="entry name" value="FAD-binding/transporter-associated domain-like"/>
    <property type="match status" value="1"/>
</dbReference>
<dbReference type="eggNOG" id="COG0277">
    <property type="taxonomic scope" value="Bacteria"/>
</dbReference>
<dbReference type="Proteomes" id="UP000008460">
    <property type="component" value="Chromosome"/>
</dbReference>
<dbReference type="InterPro" id="IPR036318">
    <property type="entry name" value="FAD-bd_PCMH-like_sf"/>
</dbReference>
<evidence type="ECO:0000256" key="4">
    <source>
        <dbReference type="ARBA" id="ARBA00022827"/>
    </source>
</evidence>
<dbReference type="HOGENOM" id="CLU_018354_10_0_11"/>
<dbReference type="InterPro" id="IPR050416">
    <property type="entry name" value="FAD-linked_Oxidoreductase"/>
</dbReference>
<proteinExistence type="inferred from homology"/>
<dbReference type="InterPro" id="IPR016167">
    <property type="entry name" value="FAD-bd_PCMH_sub1"/>
</dbReference>
<accession>F4H4H1</accession>
<dbReference type="AlphaFoldDB" id="F4H4H1"/>
<comment type="cofactor">
    <cofactor evidence="1">
        <name>FAD</name>
        <dbReference type="ChEBI" id="CHEBI:57692"/>
    </cofactor>
</comment>
<dbReference type="InterPro" id="IPR006094">
    <property type="entry name" value="Oxid_FAD_bind_N"/>
</dbReference>
<evidence type="ECO:0000313" key="8">
    <source>
        <dbReference type="Proteomes" id="UP000008460"/>
    </source>
</evidence>
<dbReference type="EMBL" id="CP002666">
    <property type="protein sequence ID" value="AEE47766.1"/>
    <property type="molecule type" value="Genomic_DNA"/>
</dbReference>
<dbReference type="InterPro" id="IPR016169">
    <property type="entry name" value="FAD-bd_PCMH_sub2"/>
</dbReference>
<evidence type="ECO:0000256" key="2">
    <source>
        <dbReference type="ARBA" id="ARBA00005466"/>
    </source>
</evidence>
<dbReference type="PANTHER" id="PTHR42973:SF39">
    <property type="entry name" value="FAD-BINDING PCMH-TYPE DOMAIN-CONTAINING PROTEIN"/>
    <property type="match status" value="1"/>
</dbReference>
<dbReference type="Gene3D" id="3.40.462.20">
    <property type="match status" value="1"/>
</dbReference>
<keyword evidence="5" id="KW-0560">Oxidoreductase</keyword>
<keyword evidence="4" id="KW-0274">FAD</keyword>
<dbReference type="STRING" id="590998.Celf_3659"/>
<keyword evidence="8" id="KW-1185">Reference proteome</keyword>
<keyword evidence="3" id="KW-0285">Flavoprotein</keyword>
<evidence type="ECO:0000256" key="3">
    <source>
        <dbReference type="ARBA" id="ARBA00022630"/>
    </source>
</evidence>
<dbReference type="InterPro" id="IPR012951">
    <property type="entry name" value="BBE"/>
</dbReference>
<evidence type="ECO:0000256" key="1">
    <source>
        <dbReference type="ARBA" id="ARBA00001974"/>
    </source>
</evidence>
<dbReference type="PANTHER" id="PTHR42973">
    <property type="entry name" value="BINDING OXIDOREDUCTASE, PUTATIVE (AFU_ORTHOLOGUE AFUA_1G17690)-RELATED"/>
    <property type="match status" value="1"/>
</dbReference>
<dbReference type="GO" id="GO:0071949">
    <property type="term" value="F:FAD binding"/>
    <property type="evidence" value="ECO:0007669"/>
    <property type="project" value="InterPro"/>
</dbReference>
<protein>
    <submittedName>
        <fullName evidence="7">FAD linked oxidase domain protein</fullName>
    </submittedName>
</protein>
<dbReference type="Pfam" id="PF01565">
    <property type="entry name" value="FAD_binding_4"/>
    <property type="match status" value="1"/>
</dbReference>
<evidence type="ECO:0000313" key="7">
    <source>
        <dbReference type="EMBL" id="AEE47766.1"/>
    </source>
</evidence>
<dbReference type="GO" id="GO:0016491">
    <property type="term" value="F:oxidoreductase activity"/>
    <property type="evidence" value="ECO:0007669"/>
    <property type="project" value="UniProtKB-KW"/>
</dbReference>
<name>F4H4H1_CELFA</name>
<dbReference type="InterPro" id="IPR016166">
    <property type="entry name" value="FAD-bd_PCMH"/>
</dbReference>
<evidence type="ECO:0000256" key="5">
    <source>
        <dbReference type="ARBA" id="ARBA00023002"/>
    </source>
</evidence>
<reference evidence="7 8" key="1">
    <citation type="submission" date="2011-04" db="EMBL/GenBank/DDBJ databases">
        <title>Complete sequence of Cellulomonas fimi ATCC 484.</title>
        <authorList>
            <consortium name="US DOE Joint Genome Institute"/>
            <person name="Lucas S."/>
            <person name="Han J."/>
            <person name="Lapidus A."/>
            <person name="Cheng J.-F."/>
            <person name="Goodwin L."/>
            <person name="Pitluck S."/>
            <person name="Peters L."/>
            <person name="Chertkov O."/>
            <person name="Detter J.C."/>
            <person name="Han C."/>
            <person name="Tapia R."/>
            <person name="Land M."/>
            <person name="Hauser L."/>
            <person name="Kyrpides N."/>
            <person name="Ivanova N."/>
            <person name="Ovchinnikova G."/>
            <person name="Pagani I."/>
            <person name="Mead D."/>
            <person name="Brumm P."/>
            <person name="Woyke T."/>
        </authorList>
    </citation>
    <scope>NUCLEOTIDE SEQUENCE [LARGE SCALE GENOMIC DNA]</scope>
    <source>
        <strain evidence="8">ATCC 484 / DSM 20113 / JCM 1341 / NBRC 15513 / NCIMB 8980 / NCTC 7547</strain>
    </source>
</reference>
<dbReference type="Pfam" id="PF08031">
    <property type="entry name" value="BBE"/>
    <property type="match status" value="1"/>
</dbReference>
<organism evidence="7 8">
    <name type="scientific">Cellulomonas fimi (strain ATCC 484 / DSM 20113 / JCM 1341 / CCUG 24087 / LMG 16345 / NBRC 15513 / NCIMB 8980 / NCTC 7547 / NRS-133)</name>
    <dbReference type="NCBI Taxonomy" id="590998"/>
    <lineage>
        <taxon>Bacteria</taxon>
        <taxon>Bacillati</taxon>
        <taxon>Actinomycetota</taxon>
        <taxon>Actinomycetes</taxon>
        <taxon>Micrococcales</taxon>
        <taxon>Cellulomonadaceae</taxon>
        <taxon>Cellulomonas</taxon>
    </lineage>
</organism>
<sequence>MPEARVLPADFDGQVLVPGDAGYDEARAVWNGTVDRRPRYVVRCAGVEDVRRAVRVARELGLTLGIRCGGHSAAGWAVPDDGLMIDLSGMREVMVDPAARTAQVQGGALLGSLDAATQPFGLATTAGIVSHTGIGGLALGGGVGWLARQAGLTCDNMIGFEVVTADGELVQASADENPDLFWGLRGGGGNFGVVTRFHLRLHDVGTQALVAEVDLDPEHALDPLRTWLARAWDAPRQATLYAQVMAGGALTLGFVWVGAPAGSDALLAELDRLGAPLARRVEPRSYLQLQSQSDVPTAHGFRRYAKSHYVRGLPDAGLEAFLAHVDAGVGAASLVSYGGAIADVDPDATAFVHRDAEFEYDAGARWEDPADDARHVESCRRLASGLEPWSTGVYVNALADEGVAGVRRAYGDGAYTRLRQVKAAWDPENVFRLNQNIPPA</sequence>
<comment type="similarity">
    <text evidence="2">Belongs to the oxygen-dependent FAD-linked oxidoreductase family.</text>
</comment>